<dbReference type="InterPro" id="IPR038348">
    <property type="entry name" value="SLED_sf"/>
</dbReference>
<proteinExistence type="predicted"/>
<comment type="caution">
    <text evidence="2">The sequence shown here is derived from an EMBL/GenBank/DDBJ whole genome shotgun (WGS) entry which is preliminary data.</text>
</comment>
<dbReference type="Proteomes" id="UP000821866">
    <property type="component" value="Chromosome 7"/>
</dbReference>
<evidence type="ECO:0000313" key="2">
    <source>
        <dbReference type="EMBL" id="KAH8021069.1"/>
    </source>
</evidence>
<feature type="domain" description="SLED" evidence="1">
    <location>
        <begin position="41"/>
        <end position="103"/>
    </location>
</feature>
<evidence type="ECO:0000259" key="1">
    <source>
        <dbReference type="Pfam" id="PF12140"/>
    </source>
</evidence>
<accession>A0A9J6DG25</accession>
<dbReference type="Pfam" id="PF12140">
    <property type="entry name" value="SLED"/>
    <property type="match status" value="1"/>
</dbReference>
<reference evidence="2" key="2">
    <citation type="submission" date="2021-09" db="EMBL/GenBank/DDBJ databases">
        <authorList>
            <person name="Jia N."/>
            <person name="Wang J."/>
            <person name="Shi W."/>
            <person name="Du L."/>
            <person name="Sun Y."/>
            <person name="Zhan W."/>
            <person name="Jiang J."/>
            <person name="Wang Q."/>
            <person name="Zhang B."/>
            <person name="Ji P."/>
            <person name="Sakyi L.B."/>
            <person name="Cui X."/>
            <person name="Yuan T."/>
            <person name="Jiang B."/>
            <person name="Yang W."/>
            <person name="Lam T.T.-Y."/>
            <person name="Chang Q."/>
            <person name="Ding S."/>
            <person name="Wang X."/>
            <person name="Zhu J."/>
            <person name="Ruan X."/>
            <person name="Zhao L."/>
            <person name="Wei J."/>
            <person name="Que T."/>
            <person name="Du C."/>
            <person name="Cheng J."/>
            <person name="Dai P."/>
            <person name="Han X."/>
            <person name="Huang E."/>
            <person name="Gao Y."/>
            <person name="Liu J."/>
            <person name="Shao H."/>
            <person name="Ye R."/>
            <person name="Li L."/>
            <person name="Wei W."/>
            <person name="Wang X."/>
            <person name="Wang C."/>
            <person name="Huo Q."/>
            <person name="Li W."/>
            <person name="Guo W."/>
            <person name="Chen H."/>
            <person name="Chen S."/>
            <person name="Zhou L."/>
            <person name="Zhou L."/>
            <person name="Ni X."/>
            <person name="Tian J."/>
            <person name="Zhou Y."/>
            <person name="Sheng Y."/>
            <person name="Liu T."/>
            <person name="Pan Y."/>
            <person name="Xia L."/>
            <person name="Li J."/>
            <person name="Zhao F."/>
            <person name="Cao W."/>
        </authorList>
    </citation>
    <scope>NUCLEOTIDE SEQUENCE</scope>
    <source>
        <strain evidence="2">Rmic-2018</strain>
        <tissue evidence="2">Larvae</tissue>
    </source>
</reference>
<evidence type="ECO:0000313" key="3">
    <source>
        <dbReference type="Proteomes" id="UP000821866"/>
    </source>
</evidence>
<keyword evidence="3" id="KW-1185">Reference proteome</keyword>
<protein>
    <recommendedName>
        <fullName evidence="1">SLED domain-containing protein</fullName>
    </recommendedName>
</protein>
<dbReference type="VEuPathDB" id="VectorBase:LOC119174087"/>
<reference evidence="2" key="1">
    <citation type="journal article" date="2020" name="Cell">
        <title>Large-Scale Comparative Analyses of Tick Genomes Elucidate Their Genetic Diversity and Vector Capacities.</title>
        <authorList>
            <consortium name="Tick Genome and Microbiome Consortium (TIGMIC)"/>
            <person name="Jia N."/>
            <person name="Wang J."/>
            <person name="Shi W."/>
            <person name="Du L."/>
            <person name="Sun Y."/>
            <person name="Zhan W."/>
            <person name="Jiang J.F."/>
            <person name="Wang Q."/>
            <person name="Zhang B."/>
            <person name="Ji P."/>
            <person name="Bell-Sakyi L."/>
            <person name="Cui X.M."/>
            <person name="Yuan T.T."/>
            <person name="Jiang B.G."/>
            <person name="Yang W.F."/>
            <person name="Lam T.T."/>
            <person name="Chang Q.C."/>
            <person name="Ding S.J."/>
            <person name="Wang X.J."/>
            <person name="Zhu J.G."/>
            <person name="Ruan X.D."/>
            <person name="Zhao L."/>
            <person name="Wei J.T."/>
            <person name="Ye R.Z."/>
            <person name="Que T.C."/>
            <person name="Du C.H."/>
            <person name="Zhou Y.H."/>
            <person name="Cheng J.X."/>
            <person name="Dai P.F."/>
            <person name="Guo W.B."/>
            <person name="Han X.H."/>
            <person name="Huang E.J."/>
            <person name="Li L.F."/>
            <person name="Wei W."/>
            <person name="Gao Y.C."/>
            <person name="Liu J.Z."/>
            <person name="Shao H.Z."/>
            <person name="Wang X."/>
            <person name="Wang C.C."/>
            <person name="Yang T.C."/>
            <person name="Huo Q.B."/>
            <person name="Li W."/>
            <person name="Chen H.Y."/>
            <person name="Chen S.E."/>
            <person name="Zhou L.G."/>
            <person name="Ni X.B."/>
            <person name="Tian J.H."/>
            <person name="Sheng Y."/>
            <person name="Liu T."/>
            <person name="Pan Y.S."/>
            <person name="Xia L.Y."/>
            <person name="Li J."/>
            <person name="Zhao F."/>
            <person name="Cao W.C."/>
        </authorList>
    </citation>
    <scope>NUCLEOTIDE SEQUENCE</scope>
    <source>
        <strain evidence="2">Rmic-2018</strain>
    </source>
</reference>
<name>A0A9J6DG25_RHIMP</name>
<dbReference type="InterPro" id="IPR021987">
    <property type="entry name" value="SLED"/>
</dbReference>
<organism evidence="2 3">
    <name type="scientific">Rhipicephalus microplus</name>
    <name type="common">Cattle tick</name>
    <name type="synonym">Boophilus microplus</name>
    <dbReference type="NCBI Taxonomy" id="6941"/>
    <lineage>
        <taxon>Eukaryota</taxon>
        <taxon>Metazoa</taxon>
        <taxon>Ecdysozoa</taxon>
        <taxon>Arthropoda</taxon>
        <taxon>Chelicerata</taxon>
        <taxon>Arachnida</taxon>
        <taxon>Acari</taxon>
        <taxon>Parasitiformes</taxon>
        <taxon>Ixodida</taxon>
        <taxon>Ixodoidea</taxon>
        <taxon>Ixodidae</taxon>
        <taxon>Rhipicephalinae</taxon>
        <taxon>Rhipicephalus</taxon>
        <taxon>Boophilus</taxon>
    </lineage>
</organism>
<dbReference type="AlphaFoldDB" id="A0A9J6DG25"/>
<sequence>MTLIKAVQSRMFLNRNAKGCRMMLAETVPPIKLVTKNFKGLCVYVNHQCSCGPYLDPAKISQLPLQLGPGSMNRVLREAVQACVDCALNEKNVYNLLRKGNGKVIINEQDICYI</sequence>
<dbReference type="Gene3D" id="3.90.1150.190">
    <property type="entry name" value="SLED domain"/>
    <property type="match status" value="1"/>
</dbReference>
<gene>
    <name evidence="2" type="ORF">HPB51_012353</name>
</gene>
<dbReference type="EMBL" id="JABSTU010000009">
    <property type="protein sequence ID" value="KAH8021069.1"/>
    <property type="molecule type" value="Genomic_DNA"/>
</dbReference>